<evidence type="ECO:0000256" key="1">
    <source>
        <dbReference type="ARBA" id="ARBA00022737"/>
    </source>
</evidence>
<sequence length="318" mass="35983">MVVQRTRLCLLVTAVCICIGFTSANKHTRITELPEYYEVSAGSMATFRCNAVSDASLQLSIDWMYNGELIDFDNETRYVRFDNYSLTIIKTAELDSGTYTCVASTDLDKAQTQTTLIVQDVPNAPHLMDVVCNERDASISWKPMGDNRAPINHFIIEYNTTFTPDVWEMASDSVPPFDFTYTVPMSPWANYTFRVLAINKIGPSSPSGHSRVCTTQPDVPYKNPDNVEGKGTEPSNIVISWTPMPEIEHNAPRFHYRVFWRRDIAGEQWNSDDILDWRKSELVIPYQPTLQPYRIKVIAINEKGESNVAPTVIIGYSG</sequence>
<dbReference type="InterPro" id="IPR013098">
    <property type="entry name" value="Ig_I-set"/>
</dbReference>
<dbReference type="FunFam" id="2.60.40.10:FF:000035">
    <property type="entry name" value="Contactin 1"/>
    <property type="match status" value="1"/>
</dbReference>
<dbReference type="InterPro" id="IPR013783">
    <property type="entry name" value="Ig-like_fold"/>
</dbReference>
<dbReference type="GO" id="GO:0098632">
    <property type="term" value="F:cell-cell adhesion mediator activity"/>
    <property type="evidence" value="ECO:0007669"/>
    <property type="project" value="TreeGrafter"/>
</dbReference>
<dbReference type="InterPro" id="IPR007110">
    <property type="entry name" value="Ig-like_dom"/>
</dbReference>
<proteinExistence type="predicted"/>
<dbReference type="SUPFAM" id="SSF48726">
    <property type="entry name" value="Immunoglobulin"/>
    <property type="match status" value="1"/>
</dbReference>
<evidence type="ECO:0000313" key="6">
    <source>
        <dbReference type="EMBL" id="JAT24840.1"/>
    </source>
</evidence>
<feature type="domain" description="Ig-like" evidence="4">
    <location>
        <begin position="28"/>
        <end position="117"/>
    </location>
</feature>
<dbReference type="PANTHER" id="PTHR44170">
    <property type="entry name" value="PROTEIN SIDEKICK"/>
    <property type="match status" value="1"/>
</dbReference>
<feature type="domain" description="Fibronectin type-III" evidence="5">
    <location>
        <begin position="223"/>
        <end position="318"/>
    </location>
</feature>
<feature type="chain" id="PRO_5008587601" evidence="3">
    <location>
        <begin position="25"/>
        <end position="318"/>
    </location>
</feature>
<accession>A0A1B6LM70</accession>
<dbReference type="GO" id="GO:0007420">
    <property type="term" value="P:brain development"/>
    <property type="evidence" value="ECO:0007669"/>
    <property type="project" value="TreeGrafter"/>
</dbReference>
<evidence type="ECO:0000259" key="4">
    <source>
        <dbReference type="PROSITE" id="PS50835"/>
    </source>
</evidence>
<reference evidence="6" key="1">
    <citation type="submission" date="2015-11" db="EMBL/GenBank/DDBJ databases">
        <title>De novo transcriptome assembly of four potential Pierce s Disease insect vectors from Arizona vineyards.</title>
        <authorList>
            <person name="Tassone E.E."/>
        </authorList>
    </citation>
    <scope>NUCLEOTIDE SEQUENCE</scope>
</reference>
<organism evidence="6">
    <name type="scientific">Graphocephala atropunctata</name>
    <dbReference type="NCBI Taxonomy" id="36148"/>
    <lineage>
        <taxon>Eukaryota</taxon>
        <taxon>Metazoa</taxon>
        <taxon>Ecdysozoa</taxon>
        <taxon>Arthropoda</taxon>
        <taxon>Hexapoda</taxon>
        <taxon>Insecta</taxon>
        <taxon>Pterygota</taxon>
        <taxon>Neoptera</taxon>
        <taxon>Paraneoptera</taxon>
        <taxon>Hemiptera</taxon>
        <taxon>Auchenorrhyncha</taxon>
        <taxon>Membracoidea</taxon>
        <taxon>Cicadellidae</taxon>
        <taxon>Cicadellinae</taxon>
        <taxon>Cicadellini</taxon>
        <taxon>Graphocephala</taxon>
    </lineage>
</organism>
<dbReference type="PANTHER" id="PTHR44170:SF6">
    <property type="entry name" value="CONTACTIN"/>
    <property type="match status" value="1"/>
</dbReference>
<dbReference type="InterPro" id="IPR036179">
    <property type="entry name" value="Ig-like_dom_sf"/>
</dbReference>
<gene>
    <name evidence="6" type="ORF">g.49547</name>
    <name evidence="7" type="ORF">g.49548</name>
</gene>
<dbReference type="AlphaFoldDB" id="A0A1B6LM70"/>
<dbReference type="Gene3D" id="2.60.40.10">
    <property type="entry name" value="Immunoglobulins"/>
    <property type="match status" value="3"/>
</dbReference>
<evidence type="ECO:0000259" key="5">
    <source>
        <dbReference type="PROSITE" id="PS50853"/>
    </source>
</evidence>
<dbReference type="SMART" id="SM00060">
    <property type="entry name" value="FN3"/>
    <property type="match status" value="2"/>
</dbReference>
<keyword evidence="2" id="KW-1015">Disulfide bond</keyword>
<keyword evidence="3" id="KW-0732">Signal</keyword>
<protein>
    <submittedName>
        <fullName evidence="6">Uncharacterized protein</fullName>
    </submittedName>
</protein>
<dbReference type="PROSITE" id="PS50853">
    <property type="entry name" value="FN3"/>
    <property type="match status" value="2"/>
</dbReference>
<dbReference type="GO" id="GO:0007411">
    <property type="term" value="P:axon guidance"/>
    <property type="evidence" value="ECO:0007669"/>
    <property type="project" value="TreeGrafter"/>
</dbReference>
<feature type="signal peptide" evidence="3">
    <location>
        <begin position="1"/>
        <end position="24"/>
    </location>
</feature>
<keyword evidence="1" id="KW-0677">Repeat</keyword>
<dbReference type="EMBL" id="GEBQ01003103">
    <property type="protein sequence ID" value="JAT36874.1"/>
    <property type="molecule type" value="Transcribed_RNA"/>
</dbReference>
<feature type="domain" description="Fibronectin type-III" evidence="5">
    <location>
        <begin position="121"/>
        <end position="218"/>
    </location>
</feature>
<evidence type="ECO:0000313" key="7">
    <source>
        <dbReference type="EMBL" id="JAT36874.1"/>
    </source>
</evidence>
<dbReference type="InterPro" id="IPR003599">
    <property type="entry name" value="Ig_sub"/>
</dbReference>
<evidence type="ECO:0000256" key="2">
    <source>
        <dbReference type="ARBA" id="ARBA00023157"/>
    </source>
</evidence>
<dbReference type="Pfam" id="PF07679">
    <property type="entry name" value="I-set"/>
    <property type="match status" value="1"/>
</dbReference>
<dbReference type="EMBL" id="GEBQ01015137">
    <property type="protein sequence ID" value="JAT24840.1"/>
    <property type="molecule type" value="Transcribed_RNA"/>
</dbReference>
<dbReference type="Pfam" id="PF00041">
    <property type="entry name" value="fn3"/>
    <property type="match status" value="1"/>
</dbReference>
<dbReference type="SUPFAM" id="SSF49265">
    <property type="entry name" value="Fibronectin type III"/>
    <property type="match status" value="1"/>
</dbReference>
<dbReference type="GO" id="GO:0005886">
    <property type="term" value="C:plasma membrane"/>
    <property type="evidence" value="ECO:0007669"/>
    <property type="project" value="TreeGrafter"/>
</dbReference>
<evidence type="ECO:0000256" key="3">
    <source>
        <dbReference type="SAM" id="SignalP"/>
    </source>
</evidence>
<dbReference type="SMART" id="SM00409">
    <property type="entry name" value="IG"/>
    <property type="match status" value="1"/>
</dbReference>
<dbReference type="PROSITE" id="PS50835">
    <property type="entry name" value="IG_LIKE"/>
    <property type="match status" value="1"/>
</dbReference>
<dbReference type="GO" id="GO:0030424">
    <property type="term" value="C:axon"/>
    <property type="evidence" value="ECO:0007669"/>
    <property type="project" value="TreeGrafter"/>
</dbReference>
<dbReference type="CDD" id="cd00063">
    <property type="entry name" value="FN3"/>
    <property type="match status" value="2"/>
</dbReference>
<dbReference type="InterPro" id="IPR036116">
    <property type="entry name" value="FN3_sf"/>
</dbReference>
<dbReference type="InterPro" id="IPR003961">
    <property type="entry name" value="FN3_dom"/>
</dbReference>
<name>A0A1B6LM70_9HEMI</name>